<comment type="caution">
    <text evidence="3">The sequence shown here is derived from an EMBL/GenBank/DDBJ whole genome shotgun (WGS) entry which is preliminary data.</text>
</comment>
<sequence length="100" mass="11133">MGSKTQYTKLGIGFLLRERPVAALATVATAVRVWTVFPYAVAASTALFLFLGRKLTNITEHRVQDELQFTHKTKLNESGVPEWLNGSLPQMSSKRTTPKL</sequence>
<feature type="transmembrane region" description="Helical" evidence="2">
    <location>
        <begin position="33"/>
        <end position="52"/>
    </location>
</feature>
<reference evidence="3" key="3">
    <citation type="submission" date="2023-07" db="EMBL/GenBank/DDBJ databases">
        <title>An improved reference 1 genome and first organelle genomes of Quercus suber.</title>
        <authorList>
            <consortium name="Genosuber Consortium"/>
            <person name="Usie A."/>
            <person name="Serra O."/>
            <person name="Barros P."/>
        </authorList>
    </citation>
    <scope>NUCLEOTIDE SEQUENCE</scope>
    <source>
        <strain evidence="3">HL8</strain>
        <tissue evidence="3">Leaves</tissue>
    </source>
</reference>
<dbReference type="AlphaFoldDB" id="A0AAW0MD69"/>
<gene>
    <name evidence="3" type="ORF">CFP56_000303</name>
</gene>
<evidence type="ECO:0000313" key="3">
    <source>
        <dbReference type="EMBL" id="KAK7861610.1"/>
    </source>
</evidence>
<organism evidence="3">
    <name type="scientific">Quercus suber</name>
    <name type="common">Cork oak</name>
    <dbReference type="NCBI Taxonomy" id="58331"/>
    <lineage>
        <taxon>Eukaryota</taxon>
        <taxon>Viridiplantae</taxon>
        <taxon>Streptophyta</taxon>
        <taxon>Embryophyta</taxon>
        <taxon>Tracheophyta</taxon>
        <taxon>Spermatophyta</taxon>
        <taxon>Magnoliopsida</taxon>
        <taxon>eudicotyledons</taxon>
        <taxon>Gunneridae</taxon>
        <taxon>Pentapetalae</taxon>
        <taxon>rosids</taxon>
        <taxon>fabids</taxon>
        <taxon>Fagales</taxon>
        <taxon>Fagaceae</taxon>
        <taxon>Quercus</taxon>
    </lineage>
</organism>
<protein>
    <submittedName>
        <fullName evidence="3">Uncharacterized protein</fullName>
    </submittedName>
</protein>
<reference evidence="3" key="1">
    <citation type="submission" date="2017-12" db="EMBL/GenBank/DDBJ databases">
        <authorList>
            <person name="Barbosa P."/>
            <person name="Usie A."/>
            <person name="Ramos A.M."/>
        </authorList>
    </citation>
    <scope>NUCLEOTIDE SEQUENCE</scope>
    <source>
        <strain evidence="3">HL8</strain>
        <tissue evidence="3">Leaves</tissue>
    </source>
</reference>
<keyword evidence="2" id="KW-1133">Transmembrane helix</keyword>
<accession>A0AAW0MD69</accession>
<name>A0AAW0MD69_QUESU</name>
<feature type="region of interest" description="Disordered" evidence="1">
    <location>
        <begin position="79"/>
        <end position="100"/>
    </location>
</feature>
<evidence type="ECO:0000256" key="1">
    <source>
        <dbReference type="SAM" id="MobiDB-lite"/>
    </source>
</evidence>
<proteinExistence type="predicted"/>
<evidence type="ECO:0000256" key="2">
    <source>
        <dbReference type="SAM" id="Phobius"/>
    </source>
</evidence>
<keyword evidence="2" id="KW-0472">Membrane</keyword>
<dbReference type="EMBL" id="PKMF04000001">
    <property type="protein sequence ID" value="KAK7861610.1"/>
    <property type="molecule type" value="Genomic_DNA"/>
</dbReference>
<keyword evidence="2" id="KW-0812">Transmembrane</keyword>
<feature type="compositionally biased region" description="Polar residues" evidence="1">
    <location>
        <begin position="87"/>
        <end position="100"/>
    </location>
</feature>
<reference evidence="3" key="2">
    <citation type="journal article" date="2018" name="Sci. Data">
        <title>The draft genome sequence of cork oak.</title>
        <authorList>
            <person name="Ramos A.M."/>
            <person name="Usie A."/>
            <person name="Barbosa P."/>
            <person name="Barros P.M."/>
            <person name="Capote T."/>
            <person name="Chaves I."/>
            <person name="Simoes F."/>
            <person name="Abreu I."/>
            <person name="Carrasquinho I."/>
            <person name="Faro C."/>
            <person name="Guimaraes J.B."/>
            <person name="Mendonca D."/>
            <person name="Nobrega F."/>
            <person name="Rodrigues L."/>
            <person name="Saibo N.J.M."/>
            <person name="Varela M.C."/>
            <person name="Egas C."/>
            <person name="Matos J."/>
            <person name="Miguel C.M."/>
            <person name="Oliveira M.M."/>
            <person name="Ricardo C.P."/>
            <person name="Goncalves S."/>
        </authorList>
    </citation>
    <scope>NUCLEOTIDE SEQUENCE [LARGE SCALE GENOMIC DNA]</scope>
    <source>
        <strain evidence="3">HL8</strain>
    </source>
</reference>